<keyword evidence="13" id="KW-1185">Reference proteome</keyword>
<dbReference type="InterPro" id="IPR017896">
    <property type="entry name" value="4Fe4S_Fe-S-bd"/>
</dbReference>
<dbReference type="InterPro" id="IPR017900">
    <property type="entry name" value="4Fe4S_Fe_S_CS"/>
</dbReference>
<feature type="domain" description="4Fe-4S ferredoxin-type" evidence="11">
    <location>
        <begin position="270"/>
        <end position="303"/>
    </location>
</feature>
<accession>A0A2A2H1H0</accession>
<evidence type="ECO:0000256" key="1">
    <source>
        <dbReference type="ARBA" id="ARBA00001947"/>
    </source>
</evidence>
<dbReference type="RefSeq" id="WP_069585785.1">
    <property type="nucleotide sequence ID" value="NZ_LMVM01000039.1"/>
</dbReference>
<evidence type="ECO:0000256" key="4">
    <source>
        <dbReference type="ARBA" id="ARBA00022833"/>
    </source>
</evidence>
<comment type="cofactor">
    <cofactor evidence="2">
        <name>FAD</name>
        <dbReference type="ChEBI" id="CHEBI:57692"/>
    </cofactor>
</comment>
<dbReference type="InterPro" id="IPR009051">
    <property type="entry name" value="Helical_ferredxn"/>
</dbReference>
<dbReference type="GO" id="GO:0046872">
    <property type="term" value="F:metal ion binding"/>
    <property type="evidence" value="ECO:0007669"/>
    <property type="project" value="UniProtKB-KW"/>
</dbReference>
<keyword evidence="4" id="KW-0862">Zinc</keyword>
<dbReference type="PROSITE" id="PS00198">
    <property type="entry name" value="4FE4S_FER_1"/>
    <property type="match status" value="2"/>
</dbReference>
<evidence type="ECO:0000256" key="2">
    <source>
        <dbReference type="ARBA" id="ARBA00001974"/>
    </source>
</evidence>
<comment type="cofactor">
    <cofactor evidence="1">
        <name>Zn(2+)</name>
        <dbReference type="ChEBI" id="CHEBI:29105"/>
    </cofactor>
</comment>
<keyword evidence="6" id="KW-0408">Iron</keyword>
<dbReference type="Pfam" id="PF04432">
    <property type="entry name" value="FrhB_FdhB_C"/>
    <property type="match status" value="1"/>
</dbReference>
<dbReference type="OrthoDB" id="35334at2157"/>
<evidence type="ECO:0000256" key="7">
    <source>
        <dbReference type="ARBA" id="ARBA00023014"/>
    </source>
</evidence>
<dbReference type="InterPro" id="IPR007516">
    <property type="entry name" value="Co_F420_Hydgase/DH_bsu_N"/>
</dbReference>
<dbReference type="GO" id="GO:0051536">
    <property type="term" value="F:iron-sulfur cluster binding"/>
    <property type="evidence" value="ECO:0007669"/>
    <property type="project" value="UniProtKB-KW"/>
</dbReference>
<dbReference type="InterPro" id="IPR007525">
    <property type="entry name" value="FrhB_FdhB_C"/>
</dbReference>
<keyword evidence="7" id="KW-0411">Iron-sulfur</keyword>
<evidence type="ECO:0000256" key="10">
    <source>
        <dbReference type="ARBA" id="ARBA00049724"/>
    </source>
</evidence>
<reference evidence="12 13" key="1">
    <citation type="journal article" date="2017" name="BMC Genomics">
        <title>Genomic analysis of methanogenic archaea reveals a shift towards energy conservation.</title>
        <authorList>
            <person name="Gilmore S.P."/>
            <person name="Henske J.K."/>
            <person name="Sexton J.A."/>
            <person name="Solomon K.V."/>
            <person name="Seppala S."/>
            <person name="Yoo J.I."/>
            <person name="Huyett L.M."/>
            <person name="Pressman A."/>
            <person name="Cogan J.Z."/>
            <person name="Kivenson V."/>
            <person name="Peng X."/>
            <person name="Tan Y."/>
            <person name="Valentine D.L."/>
            <person name="O'Malley M.A."/>
        </authorList>
    </citation>
    <scope>NUCLEOTIDE SEQUENCE [LARGE SCALE GENOMIC DNA]</scope>
    <source>
        <strain evidence="12 13">M.o.H.</strain>
    </source>
</reference>
<feature type="domain" description="4Fe-4S ferredoxin-type" evidence="11">
    <location>
        <begin position="323"/>
        <end position="352"/>
    </location>
</feature>
<dbReference type="GO" id="GO:0043794">
    <property type="term" value="F:formate dehydrogenase (coenzyme F420) activity"/>
    <property type="evidence" value="ECO:0007669"/>
    <property type="project" value="UniProtKB-EC"/>
</dbReference>
<sequence>MDPKYLLVRAKDENLLEKGECGGAVSSIFKYVLDSNLVDGVLNLSHGEDIYDGIPNLIEDSNDLAQTGGSLHCAPTMFGDLISKYLQDIRLAAAVKPCDAMAIKELENRHQIDGDKIYKIGLNCGGTVLPVTARKMIELFYETDPADVVKEEIDKGKFIIELKDGSHKDLKIDDLEDEGYGRRVNCQRCEQMIPRNADIACGNWGTEPGWTFVEIITPKGKELVENAKQNGYIEVKSPSEKAVAIREKVESVMIKMARKFQDKYLEENYPSIEKWDEYWNRCIKCYACRDACPLCYCRECELEKEFYKDSENTPPDPLTFQGVRLSHVCYSCINCGQCEDVCPMEIPVARIFHRMQKKYRDNTGFIAGMSEELPPLYSPEKE</sequence>
<dbReference type="EC" id="1.17.98.3" evidence="10"/>
<dbReference type="AlphaFoldDB" id="A0A2A2H1H0"/>
<dbReference type="EMBL" id="LMVM01000039">
    <property type="protein sequence ID" value="PAV03232.1"/>
    <property type="molecule type" value="Genomic_DNA"/>
</dbReference>
<keyword evidence="5" id="KW-0560">Oxidoreductase</keyword>
<evidence type="ECO:0000256" key="9">
    <source>
        <dbReference type="ARBA" id="ARBA00047971"/>
    </source>
</evidence>
<evidence type="ECO:0000256" key="8">
    <source>
        <dbReference type="ARBA" id="ARBA00038369"/>
    </source>
</evidence>
<evidence type="ECO:0000256" key="3">
    <source>
        <dbReference type="ARBA" id="ARBA00022723"/>
    </source>
</evidence>
<dbReference type="Proteomes" id="UP000217784">
    <property type="component" value="Unassembled WGS sequence"/>
</dbReference>
<evidence type="ECO:0000313" key="12">
    <source>
        <dbReference type="EMBL" id="PAV03232.1"/>
    </source>
</evidence>
<dbReference type="SUPFAM" id="SSF46548">
    <property type="entry name" value="alpha-helical ferredoxin"/>
    <property type="match status" value="1"/>
</dbReference>
<evidence type="ECO:0000259" key="11">
    <source>
        <dbReference type="PROSITE" id="PS51379"/>
    </source>
</evidence>
<dbReference type="Pfam" id="PF13183">
    <property type="entry name" value="Fer4_8"/>
    <property type="match status" value="1"/>
</dbReference>
<proteinExistence type="inferred from homology"/>
<organism evidence="12 13">
    <name type="scientific">Methanobacterium bryantii</name>
    <dbReference type="NCBI Taxonomy" id="2161"/>
    <lineage>
        <taxon>Archaea</taxon>
        <taxon>Methanobacteriati</taxon>
        <taxon>Methanobacteriota</taxon>
        <taxon>Methanomada group</taxon>
        <taxon>Methanobacteria</taxon>
        <taxon>Methanobacteriales</taxon>
        <taxon>Methanobacteriaceae</taxon>
        <taxon>Methanobacterium</taxon>
    </lineage>
</organism>
<name>A0A2A2H1H0_METBR</name>
<dbReference type="InterPro" id="IPR045220">
    <property type="entry name" value="FRHB/FDHB/HCAR-like"/>
</dbReference>
<gene>
    <name evidence="12" type="ORF">ASJ80_04320</name>
</gene>
<dbReference type="PROSITE" id="PS51379">
    <property type="entry name" value="4FE4S_FER_2"/>
    <property type="match status" value="2"/>
</dbReference>
<dbReference type="GO" id="GO:0052592">
    <property type="term" value="F:oxidoreductase activity, acting on CH or CH2 groups, with an iron-sulfur protein as acceptor"/>
    <property type="evidence" value="ECO:0007669"/>
    <property type="project" value="TreeGrafter"/>
</dbReference>
<evidence type="ECO:0000313" key="13">
    <source>
        <dbReference type="Proteomes" id="UP000217784"/>
    </source>
</evidence>
<dbReference type="PANTHER" id="PTHR31332">
    <property type="entry name" value="7-HYDROXYMETHYL CHLOROPHYLL A REDUCTASE, CHLOROPLASTIC"/>
    <property type="match status" value="1"/>
</dbReference>
<comment type="caution">
    <text evidence="12">The sequence shown here is derived from an EMBL/GenBank/DDBJ whole genome shotgun (WGS) entry which is preliminary data.</text>
</comment>
<keyword evidence="3" id="KW-0479">Metal-binding</keyword>
<evidence type="ECO:0000256" key="5">
    <source>
        <dbReference type="ARBA" id="ARBA00023002"/>
    </source>
</evidence>
<comment type="catalytic activity">
    <reaction evidence="9">
        <text>oxidized coenzyme F420-(gamma-L-Glu)(n) + formate + 2 H(+) = reduced coenzyme F420-(gamma-L-Glu)(n) + CO2</text>
        <dbReference type="Rhea" id="RHEA:42764"/>
        <dbReference type="Rhea" id="RHEA-COMP:12939"/>
        <dbReference type="Rhea" id="RHEA-COMP:14378"/>
        <dbReference type="ChEBI" id="CHEBI:15378"/>
        <dbReference type="ChEBI" id="CHEBI:15740"/>
        <dbReference type="ChEBI" id="CHEBI:16526"/>
        <dbReference type="ChEBI" id="CHEBI:133980"/>
        <dbReference type="ChEBI" id="CHEBI:139511"/>
        <dbReference type="EC" id="1.17.98.3"/>
    </reaction>
</comment>
<protein>
    <recommendedName>
        <fullName evidence="10">formate dehydrogenase (coenzyme F420)</fullName>
        <ecNumber evidence="10">1.17.98.3</ecNumber>
    </recommendedName>
</protein>
<evidence type="ECO:0000256" key="6">
    <source>
        <dbReference type="ARBA" id="ARBA00023004"/>
    </source>
</evidence>
<dbReference type="Gene3D" id="1.10.1060.10">
    <property type="entry name" value="Alpha-helical ferredoxin"/>
    <property type="match status" value="1"/>
</dbReference>
<dbReference type="PANTHER" id="PTHR31332:SF6">
    <property type="entry name" value="FORMATE DEHYDROGENASE SUBUNIT BETA"/>
    <property type="match status" value="1"/>
</dbReference>
<dbReference type="Pfam" id="PF04422">
    <property type="entry name" value="FrhB_FdhB_N"/>
    <property type="match status" value="1"/>
</dbReference>
<comment type="similarity">
    <text evidence="8">Belongs to the FrhB family.</text>
</comment>